<dbReference type="InterPro" id="IPR027266">
    <property type="entry name" value="TrmE/GcvT-like"/>
</dbReference>
<accession>A0A132BS22</accession>
<dbReference type="InterPro" id="IPR006222">
    <property type="entry name" value="GCVT_N"/>
</dbReference>
<dbReference type="OrthoDB" id="5287468at2"/>
<dbReference type="PIRSF" id="PIRSF037980">
    <property type="entry name" value="SoxA"/>
    <property type="match status" value="1"/>
</dbReference>
<dbReference type="SUPFAM" id="SSF51905">
    <property type="entry name" value="FAD/NAD(P)-binding domain"/>
    <property type="match status" value="1"/>
</dbReference>
<dbReference type="EC" id="1.5.3.1" evidence="7"/>
<dbReference type="Pfam" id="PF01571">
    <property type="entry name" value="GCV_T"/>
    <property type="match status" value="1"/>
</dbReference>
<dbReference type="InterPro" id="IPR013977">
    <property type="entry name" value="GcvT_C"/>
</dbReference>
<dbReference type="Pfam" id="PF07992">
    <property type="entry name" value="Pyr_redox_2"/>
    <property type="match status" value="1"/>
</dbReference>
<evidence type="ECO:0000256" key="2">
    <source>
        <dbReference type="ARBA" id="ARBA00023002"/>
    </source>
</evidence>
<evidence type="ECO:0000259" key="4">
    <source>
        <dbReference type="Pfam" id="PF07992"/>
    </source>
</evidence>
<dbReference type="PANTHER" id="PTHR43757">
    <property type="entry name" value="AMINOMETHYLTRANSFERASE"/>
    <property type="match status" value="1"/>
</dbReference>
<evidence type="ECO:0000256" key="1">
    <source>
        <dbReference type="ARBA" id="ARBA00008609"/>
    </source>
</evidence>
<protein>
    <submittedName>
        <fullName evidence="7">Sarcosine oxidase subunit alpha</fullName>
        <ecNumber evidence="7">1.5.3.1</ecNumber>
    </submittedName>
</protein>
<dbReference type="InterPro" id="IPR042204">
    <property type="entry name" value="2Fe-2S-bd_N"/>
</dbReference>
<dbReference type="Pfam" id="PF13510">
    <property type="entry name" value="Fer2_4"/>
    <property type="match status" value="1"/>
</dbReference>
<keyword evidence="8" id="KW-1185">Reference proteome</keyword>
<dbReference type="Pfam" id="PF08669">
    <property type="entry name" value="GCV_T_C"/>
    <property type="match status" value="1"/>
</dbReference>
<dbReference type="Proteomes" id="UP000068382">
    <property type="component" value="Unassembled WGS sequence"/>
</dbReference>
<organism evidence="7 8">
    <name type="scientific">Tritonibacter horizontis</name>
    <dbReference type="NCBI Taxonomy" id="1768241"/>
    <lineage>
        <taxon>Bacteria</taxon>
        <taxon>Pseudomonadati</taxon>
        <taxon>Pseudomonadota</taxon>
        <taxon>Alphaproteobacteria</taxon>
        <taxon>Rhodobacterales</taxon>
        <taxon>Paracoccaceae</taxon>
        <taxon>Tritonibacter</taxon>
    </lineage>
</organism>
<dbReference type="EMBL" id="LPUY01000102">
    <property type="protein sequence ID" value="KUP91205.1"/>
    <property type="molecule type" value="Genomic_DNA"/>
</dbReference>
<dbReference type="Pfam" id="PF17806">
    <property type="entry name" value="SO_alpha_A3"/>
    <property type="match status" value="1"/>
</dbReference>
<name>A0A132BS22_9RHOB</name>
<dbReference type="PATRIC" id="fig|1768241.3.peg.4114"/>
<comment type="caution">
    <text evidence="7">The sequence shown here is derived from an EMBL/GenBank/DDBJ whole genome shotgun (WGS) entry which is preliminary data.</text>
</comment>
<evidence type="ECO:0000313" key="7">
    <source>
        <dbReference type="EMBL" id="KUP91205.1"/>
    </source>
</evidence>
<dbReference type="InterPro" id="IPR006277">
    <property type="entry name" value="Sarcosine_oxidase_asu"/>
</dbReference>
<evidence type="ECO:0000259" key="3">
    <source>
        <dbReference type="Pfam" id="PF01571"/>
    </source>
</evidence>
<dbReference type="Gene3D" id="3.50.50.60">
    <property type="entry name" value="FAD/NAD(P)-binding domain"/>
    <property type="match status" value="1"/>
</dbReference>
<reference evidence="7 8" key="1">
    <citation type="submission" date="2015-12" db="EMBL/GenBank/DDBJ databases">
        <title>Genome sequence of the marine Rhodobacteraceae strain O3.65, Candidatus Tritonibacter horizontis.</title>
        <authorList>
            <person name="Poehlein A."/>
            <person name="Giebel H.A."/>
            <person name="Voget S."/>
            <person name="Brinkhoff T."/>
        </authorList>
    </citation>
    <scope>NUCLEOTIDE SEQUENCE [LARGE SCALE GENOMIC DNA]</scope>
    <source>
        <strain evidence="7 8">O3.65</strain>
    </source>
</reference>
<dbReference type="InterPro" id="IPR041117">
    <property type="entry name" value="SoxA_A3"/>
</dbReference>
<dbReference type="SUPFAM" id="SSF103025">
    <property type="entry name" value="Folate-binding domain"/>
    <property type="match status" value="1"/>
</dbReference>
<evidence type="ECO:0000259" key="5">
    <source>
        <dbReference type="Pfam" id="PF08669"/>
    </source>
</evidence>
<dbReference type="RefSeq" id="WP_068247854.1">
    <property type="nucleotide sequence ID" value="NZ_LPUY01000102.1"/>
</dbReference>
<dbReference type="PANTHER" id="PTHR43757:SF2">
    <property type="entry name" value="AMINOMETHYLTRANSFERASE, MITOCHONDRIAL"/>
    <property type="match status" value="1"/>
</dbReference>
<dbReference type="PRINTS" id="PR00368">
    <property type="entry name" value="FADPNR"/>
</dbReference>
<feature type="domain" description="FAD/NAD(P)-binding" evidence="4">
    <location>
        <begin position="173"/>
        <end position="424"/>
    </location>
</feature>
<dbReference type="NCBIfam" id="TIGR01372">
    <property type="entry name" value="soxA"/>
    <property type="match status" value="1"/>
</dbReference>
<keyword evidence="2 7" id="KW-0560">Oxidoreductase</keyword>
<dbReference type="AlphaFoldDB" id="A0A132BS22"/>
<dbReference type="GO" id="GO:0046653">
    <property type="term" value="P:tetrahydrofolate metabolic process"/>
    <property type="evidence" value="ECO:0007669"/>
    <property type="project" value="InterPro"/>
</dbReference>
<dbReference type="InterPro" id="IPR028896">
    <property type="entry name" value="GcvT/YgfZ/DmdA"/>
</dbReference>
<evidence type="ECO:0000259" key="6">
    <source>
        <dbReference type="Pfam" id="PF17806"/>
    </source>
</evidence>
<feature type="domain" description="Aminomethyltransferase C-terminal" evidence="5">
    <location>
        <begin position="918"/>
        <end position="1003"/>
    </location>
</feature>
<evidence type="ECO:0000313" key="8">
    <source>
        <dbReference type="Proteomes" id="UP000068382"/>
    </source>
</evidence>
<dbReference type="SUPFAM" id="SSF101790">
    <property type="entry name" value="Aminomethyltransferase beta-barrel domain"/>
    <property type="match status" value="1"/>
</dbReference>
<feature type="domain" description="SoxA A3" evidence="6">
    <location>
        <begin position="525"/>
        <end position="606"/>
    </location>
</feature>
<proteinExistence type="inferred from homology"/>
<dbReference type="PRINTS" id="PR00411">
    <property type="entry name" value="PNDRDTASEI"/>
</dbReference>
<comment type="similarity">
    <text evidence="1">Belongs to the GcvT family.</text>
</comment>
<dbReference type="GO" id="GO:0008115">
    <property type="term" value="F:sarcosine oxidase activity"/>
    <property type="evidence" value="ECO:0007669"/>
    <property type="project" value="UniProtKB-EC"/>
</dbReference>
<sequence length="1011" mass="110337">MSTRLARQGRLIDRSKQIEFSFNGRKLKGFAGDTLASALLANDQMLVGRSFKYHRPRGLVAAGSEEPNALVGLGVGDRFEPNQRATTTELFSGLIAQSQNHWPSLEFDVGEINSKLFSRFLTAGFYYKMFIHPRPFWKHIYEPFIRQSAGLGKAPDKALKDADNYEHFYFYCDVLVIGGGVAGLQAAKTAAEAGAKVLVLEEKSYWGGRTPVDGGRIDGLEAEAWIARTVAELDAMDNVTLRQRTMGAGVYDHGYILGYERLTDHVPGQGGPRHRLWRIRARQTITATGAIERPLSFAGNDVPGVMLAAAMRDYLVNWGVTPGKKILVATNNDDAYRTAIALHEAGVEVVRLLDTRETGGGALAETVRGLGIRVECGRAIAKVKDGKRVTRVAICAQNGEGGAREEIECDAVAMSGGWSPVVHLWSHCGGKLIWDEAQAHFRPDPERAPTGHDGKAFVVTAGSASGPLGLQAVMADGAAAGARAAEAAGRPAQGVAVIETTEVDEAQMEPVWLMPAKADIGLRMKTWLDYQNDVKVSDVQLAAREGYESVEHTKRYTTLGMATDQGKLSNINGLAILADALGADIPQVGTTTFRPPYHPISMGVIGGEARGEIFQPLRKTPMYDWHDANGAHWEPVGHWRRPYAYLRAGETVDDAVNREVKNTRDNLGLLDASTLGKLIVKGPDAGRFLDMLYTNMMSTLKVGKCRYGLMCSENGFLSDDGVVARLDEETFLCHTTTGGANRIHAHMEEWLQTEWWDWKVYVTNATEQLAQVAVVGPNARKVLEKLNAQAGGGMDLSKEALAFMEWKDGEIGGFQARVYRISFSGELSYEIAVSASEGQAFWSLLIEAGKEFGVMPYGTECLHILRAEKGFIMIGDETDGTVIPQDLGLHWAISKKKEDFLGKRAQERSHMADPDRWQLVGLETVDGSVLPDGAYAVGNGVNGNGQKNTIGRVTSTYYSATLDRGIAMGLVKHGPKRMGEILDFPGLDGKLYQARIVDPVFFDKDGEKQNV</sequence>
<dbReference type="InterPro" id="IPR036188">
    <property type="entry name" value="FAD/NAD-bd_sf"/>
</dbReference>
<dbReference type="InterPro" id="IPR029043">
    <property type="entry name" value="GcvT/YgfZ_C"/>
</dbReference>
<gene>
    <name evidence="7" type="primary">soxA_2</name>
    <name evidence="7" type="ORF">TRIHO_39410</name>
</gene>
<feature type="domain" description="GCVT N-terminal" evidence="3">
    <location>
        <begin position="622"/>
        <end position="897"/>
    </location>
</feature>
<dbReference type="Gene3D" id="3.10.20.440">
    <property type="entry name" value="2Fe-2S iron-sulphur cluster binding domain, sarcosine oxidase, alpha subunit, N-terminal domain"/>
    <property type="match status" value="1"/>
</dbReference>
<dbReference type="Gene3D" id="3.30.1360.120">
    <property type="entry name" value="Probable tRNA modification gtpase trme, domain 1"/>
    <property type="match status" value="1"/>
</dbReference>
<dbReference type="InterPro" id="IPR023753">
    <property type="entry name" value="FAD/NAD-binding_dom"/>
</dbReference>